<comment type="similarity">
    <text evidence="2">Belongs to the glycosyl hydrolase 47 family.</text>
</comment>
<keyword evidence="5" id="KW-0812">Transmembrane</keyword>
<name>A0ABX1WT02_9BACT</name>
<evidence type="ECO:0000256" key="3">
    <source>
        <dbReference type="ARBA" id="ARBA00022824"/>
    </source>
</evidence>
<dbReference type="InterPro" id="IPR012341">
    <property type="entry name" value="6hp_glycosidase-like_sf"/>
</dbReference>
<evidence type="ECO:0000313" key="6">
    <source>
        <dbReference type="EMBL" id="NOU59075.1"/>
    </source>
</evidence>
<reference evidence="6 7" key="1">
    <citation type="submission" date="2018-12" db="EMBL/GenBank/DDBJ databases">
        <title>Marinifilum JC070 sp. nov., a marine bacterium isolated from Yongle Blue Hole in the South China Sea.</title>
        <authorList>
            <person name="Fu T."/>
        </authorList>
    </citation>
    <scope>NUCLEOTIDE SEQUENCE [LARGE SCALE GENOMIC DNA]</scope>
    <source>
        <strain evidence="6 7">JC070</strain>
    </source>
</reference>
<dbReference type="PANTHER" id="PTHR45679:SF6">
    <property type="entry name" value="ER DEGRADATION-ENHANCING ALPHA-MANNOSIDASE-LIKE PROTEIN 2"/>
    <property type="match status" value="1"/>
</dbReference>
<dbReference type="GO" id="GO:0016787">
    <property type="term" value="F:hydrolase activity"/>
    <property type="evidence" value="ECO:0007669"/>
    <property type="project" value="UniProtKB-KW"/>
</dbReference>
<dbReference type="Pfam" id="PF01532">
    <property type="entry name" value="Glyco_hydro_47"/>
    <property type="match status" value="1"/>
</dbReference>
<dbReference type="SUPFAM" id="SSF48225">
    <property type="entry name" value="Seven-hairpin glycosidases"/>
    <property type="match status" value="1"/>
</dbReference>
<dbReference type="EMBL" id="RZNH01000004">
    <property type="protein sequence ID" value="NOU59075.1"/>
    <property type="molecule type" value="Genomic_DNA"/>
</dbReference>
<protein>
    <submittedName>
        <fullName evidence="6">Glycoside hydrolase family 47 protein</fullName>
    </submittedName>
</protein>
<dbReference type="PANTHER" id="PTHR45679">
    <property type="entry name" value="ER DEGRADATION-ENHANCING ALPHA-MANNOSIDASE-LIKE PROTEIN 2"/>
    <property type="match status" value="1"/>
</dbReference>
<evidence type="ECO:0000256" key="5">
    <source>
        <dbReference type="SAM" id="Phobius"/>
    </source>
</evidence>
<dbReference type="InterPro" id="IPR001382">
    <property type="entry name" value="Glyco_hydro_47"/>
</dbReference>
<keyword evidence="6" id="KW-0378">Hydrolase</keyword>
<keyword evidence="7" id="KW-1185">Reference proteome</keyword>
<evidence type="ECO:0000256" key="2">
    <source>
        <dbReference type="ARBA" id="ARBA00007658"/>
    </source>
</evidence>
<proteinExistence type="inferred from homology"/>
<dbReference type="InterPro" id="IPR036026">
    <property type="entry name" value="Seven-hairpin_glycosidases"/>
</dbReference>
<gene>
    <name evidence="6" type="ORF">ELS83_04525</name>
</gene>
<comment type="subcellular location">
    <subcellularLocation>
        <location evidence="1">Endoplasmic reticulum</location>
    </subcellularLocation>
</comment>
<dbReference type="PRINTS" id="PR00747">
    <property type="entry name" value="GLYHDRLASE47"/>
</dbReference>
<feature type="transmembrane region" description="Helical" evidence="5">
    <location>
        <begin position="20"/>
        <end position="37"/>
    </location>
</feature>
<evidence type="ECO:0000313" key="7">
    <source>
        <dbReference type="Proteomes" id="UP000732105"/>
    </source>
</evidence>
<keyword evidence="5" id="KW-0472">Membrane</keyword>
<dbReference type="Proteomes" id="UP000732105">
    <property type="component" value="Unassembled WGS sequence"/>
</dbReference>
<evidence type="ECO:0000256" key="4">
    <source>
        <dbReference type="ARBA" id="ARBA00023180"/>
    </source>
</evidence>
<sequence length="496" mass="58293">MPNYCHFLKEYYKNKRNLNIMKKLTYLIVIIAISMIACQSKQAKKDEVKISPLAEEVKSEFVRTWDAYKKYAWGHDVLLPLSRSYQDWYEESLHISPIDAYSTMKVMGLDEQAKEVENYLIDSISWEKDLYVKTFEVNIRIMGGLLAMYEYTYDPKILLKAEDFGKRMLKAFDSPTGIPYYWVNLKTGETKGTKVNLAEAASYMFELGILSYYTGNPIYYQTAKKANMAIWERRSELNLVADLIDVETGEWLNDHSHICAGADSYYEYLYKSMLLFGDQDSKKMWDESIEAINKHVAEETEESLWYGRVNMHTAKRDCIDPHSGRQFASVVTLYDAFFQSILALDGDLRRAEKTQDTWNGLWNKYGLEPMIYDYKQGEPTYPVYDLNPEIIESAYYLYHITGKQKYFDMVDKYWSDIKKYCRTEVAYSSVEDVRTMEKKDYMPTFFFAETFKYLYLTFTEETGEFSLDDYVFNTEAHPFAKKSFDPEKVKKNLGLK</sequence>
<comment type="caution">
    <text evidence="6">The sequence shown here is derived from an EMBL/GenBank/DDBJ whole genome shotgun (WGS) entry which is preliminary data.</text>
</comment>
<organism evidence="6 7">
    <name type="scientific">Marinifilum caeruleilacunae</name>
    <dbReference type="NCBI Taxonomy" id="2499076"/>
    <lineage>
        <taxon>Bacteria</taxon>
        <taxon>Pseudomonadati</taxon>
        <taxon>Bacteroidota</taxon>
        <taxon>Bacteroidia</taxon>
        <taxon>Marinilabiliales</taxon>
        <taxon>Marinifilaceae</taxon>
    </lineage>
</organism>
<accession>A0ABX1WT02</accession>
<dbReference type="InterPro" id="IPR044674">
    <property type="entry name" value="EDEM1/2/3"/>
</dbReference>
<keyword evidence="4" id="KW-0325">Glycoprotein</keyword>
<dbReference type="Gene3D" id="1.50.10.10">
    <property type="match status" value="1"/>
</dbReference>
<keyword evidence="5" id="KW-1133">Transmembrane helix</keyword>
<keyword evidence="3" id="KW-0256">Endoplasmic reticulum</keyword>
<evidence type="ECO:0000256" key="1">
    <source>
        <dbReference type="ARBA" id="ARBA00004240"/>
    </source>
</evidence>